<feature type="compositionally biased region" description="Basic and acidic residues" evidence="5">
    <location>
        <begin position="95"/>
        <end position="114"/>
    </location>
</feature>
<dbReference type="GO" id="GO:0007059">
    <property type="term" value="P:chromosome segregation"/>
    <property type="evidence" value="ECO:0007669"/>
    <property type="project" value="UniProtKB-KW"/>
</dbReference>
<dbReference type="GO" id="GO:0045881">
    <property type="term" value="P:positive regulation of sporulation resulting in formation of a cellular spore"/>
    <property type="evidence" value="ECO:0007669"/>
    <property type="project" value="TreeGrafter"/>
</dbReference>
<dbReference type="FunFam" id="3.90.1530.30:FF:000001">
    <property type="entry name" value="Chromosome partitioning protein ParB"/>
    <property type="match status" value="1"/>
</dbReference>
<feature type="compositionally biased region" description="Low complexity" evidence="5">
    <location>
        <begin position="30"/>
        <end position="40"/>
    </location>
</feature>
<dbReference type="GO" id="GO:0005694">
    <property type="term" value="C:chromosome"/>
    <property type="evidence" value="ECO:0007669"/>
    <property type="project" value="TreeGrafter"/>
</dbReference>
<dbReference type="InterPro" id="IPR041468">
    <property type="entry name" value="HTH_ParB/Spo0J"/>
</dbReference>
<keyword evidence="8" id="KW-1185">Reference proteome</keyword>
<dbReference type="InterPro" id="IPR050336">
    <property type="entry name" value="Chromosome_partition/occlusion"/>
</dbReference>
<evidence type="ECO:0000256" key="3">
    <source>
        <dbReference type="ARBA" id="ARBA00022829"/>
    </source>
</evidence>
<protein>
    <submittedName>
        <fullName evidence="7">Chromosome partitioning protein, ParB family</fullName>
    </submittedName>
</protein>
<dbReference type="SMART" id="SM00470">
    <property type="entry name" value="ParB"/>
    <property type="match status" value="1"/>
</dbReference>
<proteinExistence type="inferred from homology"/>
<evidence type="ECO:0000259" key="6">
    <source>
        <dbReference type="SMART" id="SM00470"/>
    </source>
</evidence>
<dbReference type="InterPro" id="IPR003115">
    <property type="entry name" value="ParB_N"/>
</dbReference>
<gene>
    <name evidence="7" type="ORF">SAMN02745111_00822</name>
</gene>
<dbReference type="Gene3D" id="3.90.1530.30">
    <property type="match status" value="1"/>
</dbReference>
<dbReference type="RefSeq" id="WP_242942980.1">
    <property type="nucleotide sequence ID" value="NZ_FUXZ01000004.1"/>
</dbReference>
<organism evidence="7 8">
    <name type="scientific">Eubacterium uniforme</name>
    <dbReference type="NCBI Taxonomy" id="39495"/>
    <lineage>
        <taxon>Bacteria</taxon>
        <taxon>Bacillati</taxon>
        <taxon>Bacillota</taxon>
        <taxon>Clostridia</taxon>
        <taxon>Eubacteriales</taxon>
        <taxon>Eubacteriaceae</taxon>
        <taxon>Eubacterium</taxon>
    </lineage>
</organism>
<dbReference type="Pfam" id="PF02195">
    <property type="entry name" value="ParB_N"/>
    <property type="match status" value="1"/>
</dbReference>
<dbReference type="InterPro" id="IPR057240">
    <property type="entry name" value="ParB_dimer_C"/>
</dbReference>
<name>A0A1T4VER3_9FIRM</name>
<dbReference type="Pfam" id="PF17762">
    <property type="entry name" value="HTH_ParB"/>
    <property type="match status" value="1"/>
</dbReference>
<feature type="domain" description="ParB-like N-terminal" evidence="6">
    <location>
        <begin position="176"/>
        <end position="265"/>
    </location>
</feature>
<comment type="subcellular location">
    <subcellularLocation>
        <location evidence="1">Cytoplasm</location>
        <location evidence="1">Nucleoid</location>
    </subcellularLocation>
</comment>
<dbReference type="PANTHER" id="PTHR33375:SF1">
    <property type="entry name" value="CHROMOSOME-PARTITIONING PROTEIN PARB-RELATED"/>
    <property type="match status" value="1"/>
</dbReference>
<evidence type="ECO:0000313" key="7">
    <source>
        <dbReference type="EMBL" id="SKA63396.1"/>
    </source>
</evidence>
<dbReference type="NCBIfam" id="TIGR00180">
    <property type="entry name" value="parB_part"/>
    <property type="match status" value="1"/>
</dbReference>
<keyword evidence="3" id="KW-0159">Chromosome partition</keyword>
<dbReference type="InterPro" id="IPR004437">
    <property type="entry name" value="ParB/RepB/Spo0J"/>
</dbReference>
<evidence type="ECO:0000256" key="5">
    <source>
        <dbReference type="SAM" id="MobiDB-lite"/>
    </source>
</evidence>
<comment type="similarity">
    <text evidence="2">Belongs to the ParB family.</text>
</comment>
<dbReference type="GO" id="GO:0009295">
    <property type="term" value="C:nucleoid"/>
    <property type="evidence" value="ECO:0007669"/>
    <property type="project" value="UniProtKB-SubCell"/>
</dbReference>
<dbReference type="GO" id="GO:0003677">
    <property type="term" value="F:DNA binding"/>
    <property type="evidence" value="ECO:0007669"/>
    <property type="project" value="UniProtKB-KW"/>
</dbReference>
<dbReference type="EMBL" id="FUXZ01000004">
    <property type="protein sequence ID" value="SKA63396.1"/>
    <property type="molecule type" value="Genomic_DNA"/>
</dbReference>
<dbReference type="SUPFAM" id="SSF110849">
    <property type="entry name" value="ParB/Sulfiredoxin"/>
    <property type="match status" value="1"/>
</dbReference>
<dbReference type="Pfam" id="PF23552">
    <property type="entry name" value="ParB_C"/>
    <property type="match status" value="1"/>
</dbReference>
<dbReference type="Proteomes" id="UP000190814">
    <property type="component" value="Unassembled WGS sequence"/>
</dbReference>
<dbReference type="FunFam" id="1.10.10.2830:FF:000001">
    <property type="entry name" value="Chromosome partitioning protein ParB"/>
    <property type="match status" value="1"/>
</dbReference>
<dbReference type="AlphaFoldDB" id="A0A1T4VER3"/>
<keyword evidence="4" id="KW-0238">DNA-binding</keyword>
<feature type="region of interest" description="Disordered" evidence="5">
    <location>
        <begin position="1"/>
        <end position="122"/>
    </location>
</feature>
<dbReference type="InterPro" id="IPR036086">
    <property type="entry name" value="ParB/Sulfiredoxin_sf"/>
</dbReference>
<accession>A0A1T4VER3</accession>
<evidence type="ECO:0000313" key="8">
    <source>
        <dbReference type="Proteomes" id="UP000190814"/>
    </source>
</evidence>
<dbReference type="PANTHER" id="PTHR33375">
    <property type="entry name" value="CHROMOSOME-PARTITIONING PROTEIN PARB-RELATED"/>
    <property type="match status" value="1"/>
</dbReference>
<dbReference type="Gene3D" id="1.10.10.2830">
    <property type="match status" value="1"/>
</dbReference>
<evidence type="ECO:0000256" key="4">
    <source>
        <dbReference type="ARBA" id="ARBA00023125"/>
    </source>
</evidence>
<dbReference type="STRING" id="39495.SAMN02745111_00822"/>
<evidence type="ECO:0000256" key="1">
    <source>
        <dbReference type="ARBA" id="ARBA00004453"/>
    </source>
</evidence>
<evidence type="ECO:0000256" key="2">
    <source>
        <dbReference type="ARBA" id="ARBA00006295"/>
    </source>
</evidence>
<reference evidence="7 8" key="1">
    <citation type="submission" date="2017-02" db="EMBL/GenBank/DDBJ databases">
        <authorList>
            <person name="Peterson S.W."/>
        </authorList>
    </citation>
    <scope>NUCLEOTIDE SEQUENCE [LARGE SCALE GENOMIC DNA]</scope>
    <source>
        <strain evidence="7 8">ATCC 35992</strain>
    </source>
</reference>
<dbReference type="CDD" id="cd16393">
    <property type="entry name" value="SPO0J_N"/>
    <property type="match status" value="1"/>
</dbReference>
<sequence>MARSRLGKGLDLMLGGGSANNKTTQEKATKSITKSTTAKSTVKKTEAKGTTKTTAKKAEPKTASKATTKKAEAKSTTKTTAKKAETKTTTKTSTKKADTKTTAKSTTKKEEPKTATKVAAKKTESKAATKTTVKKTEINATTKTAAKKAETKVSTKPIVEEIVDNKEVVSSNLNKSTLRVSEIEPNRSQPRKFFNEDALKELAESLKTHGMIEPIVVKERDGYYEIIAGERRWRAAKLAKLKEVPVIIKDYTDREIMEIALIENIQREDLNPIEEAMAYESLIKEYDLLQEELAERLSKGRSTITNSMRLLKLSEEVRNLVITGELSSGHARTLIPVEDSDLQAMLARKIIAEKLSVRDAERLVKNALKPAAEKAKVDTQLESAYLSMVERLKTIIGTNVNITRNKKGRGKIEIEYYSKDELDRIIDLISGN</sequence>